<name>A0A7W7SRU8_9ACTN</name>
<evidence type="ECO:0000313" key="2">
    <source>
        <dbReference type="Proteomes" id="UP000578819"/>
    </source>
</evidence>
<reference evidence="1 2" key="1">
    <citation type="submission" date="2020-08" db="EMBL/GenBank/DDBJ databases">
        <title>Sequencing the genomes of 1000 actinobacteria strains.</title>
        <authorList>
            <person name="Klenk H.-P."/>
        </authorList>
    </citation>
    <scope>NUCLEOTIDE SEQUENCE [LARGE SCALE GENOMIC DNA]</scope>
    <source>
        <strain evidence="1 2">DSM 45886</strain>
    </source>
</reference>
<dbReference type="Proteomes" id="UP000578819">
    <property type="component" value="Unassembled WGS sequence"/>
</dbReference>
<evidence type="ECO:0000313" key="1">
    <source>
        <dbReference type="EMBL" id="MBB4959827.1"/>
    </source>
</evidence>
<dbReference type="EMBL" id="JACHJW010000001">
    <property type="protein sequence ID" value="MBB4959827.1"/>
    <property type="molecule type" value="Genomic_DNA"/>
</dbReference>
<organism evidence="1 2">
    <name type="scientific">Micromonospora polyrhachis</name>
    <dbReference type="NCBI Taxonomy" id="1282883"/>
    <lineage>
        <taxon>Bacteria</taxon>
        <taxon>Bacillati</taxon>
        <taxon>Actinomycetota</taxon>
        <taxon>Actinomycetes</taxon>
        <taxon>Micromonosporales</taxon>
        <taxon>Micromonosporaceae</taxon>
        <taxon>Micromonospora</taxon>
    </lineage>
</organism>
<protein>
    <submittedName>
        <fullName evidence="1">Uncharacterized protein</fullName>
    </submittedName>
</protein>
<dbReference type="RefSeq" id="WP_184535692.1">
    <property type="nucleotide sequence ID" value="NZ_JACHJW010000001.1"/>
</dbReference>
<accession>A0A7W7SRU8</accession>
<sequence>MPDQQQPASAPNLCTTCFGARKVWGYALVDGRTQAVWVTCPGCNAPTRPVAGPE</sequence>
<proteinExistence type="predicted"/>
<gene>
    <name evidence="1" type="ORF">FHR38_003560</name>
</gene>
<comment type="caution">
    <text evidence="1">The sequence shown here is derived from an EMBL/GenBank/DDBJ whole genome shotgun (WGS) entry which is preliminary data.</text>
</comment>
<keyword evidence="2" id="KW-1185">Reference proteome</keyword>
<dbReference type="AlphaFoldDB" id="A0A7W7SRU8"/>